<proteinExistence type="predicted"/>
<dbReference type="SFLD" id="SFLDS00019">
    <property type="entry name" value="Glutathione_Transferase_(cytos"/>
    <property type="match status" value="1"/>
</dbReference>
<feature type="domain" description="GST N-terminal" evidence="3">
    <location>
        <begin position="5"/>
        <end position="85"/>
    </location>
</feature>
<evidence type="ECO:0000313" key="5">
    <source>
        <dbReference type="EMBL" id="SFS15973.1"/>
    </source>
</evidence>
<accession>A0A1I6MJW5</accession>
<dbReference type="PANTHER" id="PTHR43900:SF3">
    <property type="entry name" value="GLUTATHIONE S-TRANSFERASE RHO"/>
    <property type="match status" value="1"/>
</dbReference>
<evidence type="ECO:0000259" key="3">
    <source>
        <dbReference type="PROSITE" id="PS50404"/>
    </source>
</evidence>
<dbReference type="SUPFAM" id="SSF47616">
    <property type="entry name" value="GST C-terminal domain-like"/>
    <property type="match status" value="1"/>
</dbReference>
<dbReference type="GO" id="GO:0005737">
    <property type="term" value="C:cytoplasm"/>
    <property type="evidence" value="ECO:0007669"/>
    <property type="project" value="TreeGrafter"/>
</dbReference>
<dbReference type="RefSeq" id="WP_090206938.1">
    <property type="nucleotide sequence ID" value="NZ_FOZM01000001.1"/>
</dbReference>
<dbReference type="Gene3D" id="3.40.30.10">
    <property type="entry name" value="Glutaredoxin"/>
    <property type="match status" value="1"/>
</dbReference>
<dbReference type="STRING" id="1123755.SAMN05444714_1935"/>
<evidence type="ECO:0000256" key="2">
    <source>
        <dbReference type="ARBA" id="ARBA00022679"/>
    </source>
</evidence>
<reference evidence="5 6" key="1">
    <citation type="submission" date="2016-10" db="EMBL/GenBank/DDBJ databases">
        <authorList>
            <person name="de Groot N.N."/>
        </authorList>
    </citation>
    <scope>NUCLEOTIDE SEQUENCE [LARGE SCALE GENOMIC DNA]</scope>
    <source>
        <strain evidence="5 6">DSM 29433</strain>
    </source>
</reference>
<dbReference type="InterPro" id="IPR036282">
    <property type="entry name" value="Glutathione-S-Trfase_C_sf"/>
</dbReference>
<dbReference type="Proteomes" id="UP000198926">
    <property type="component" value="Unassembled WGS sequence"/>
</dbReference>
<dbReference type="Pfam" id="PF13410">
    <property type="entry name" value="GST_C_2"/>
    <property type="match status" value="1"/>
</dbReference>
<dbReference type="SUPFAM" id="SSF52833">
    <property type="entry name" value="Thioredoxin-like"/>
    <property type="match status" value="1"/>
</dbReference>
<keyword evidence="6" id="KW-1185">Reference proteome</keyword>
<dbReference type="InterPro" id="IPR040079">
    <property type="entry name" value="Glutathione_S-Trfase"/>
</dbReference>
<protein>
    <recommendedName>
        <fullName evidence="1">glutathione transferase</fullName>
        <ecNumber evidence="1">2.5.1.18</ecNumber>
    </recommendedName>
</protein>
<organism evidence="5 6">
    <name type="scientific">Yoonia litorea</name>
    <dbReference type="NCBI Taxonomy" id="1123755"/>
    <lineage>
        <taxon>Bacteria</taxon>
        <taxon>Pseudomonadati</taxon>
        <taxon>Pseudomonadota</taxon>
        <taxon>Alphaproteobacteria</taxon>
        <taxon>Rhodobacterales</taxon>
        <taxon>Paracoccaceae</taxon>
        <taxon>Yoonia</taxon>
    </lineage>
</organism>
<name>A0A1I6MJW5_9RHOB</name>
<gene>
    <name evidence="5" type="ORF">SAMN05444714_1935</name>
</gene>
<dbReference type="GO" id="GO:0043295">
    <property type="term" value="F:glutathione binding"/>
    <property type="evidence" value="ECO:0007669"/>
    <property type="project" value="TreeGrafter"/>
</dbReference>
<dbReference type="PROSITE" id="PS50405">
    <property type="entry name" value="GST_CTER"/>
    <property type="match status" value="1"/>
</dbReference>
<evidence type="ECO:0000256" key="1">
    <source>
        <dbReference type="ARBA" id="ARBA00012452"/>
    </source>
</evidence>
<sequence length="219" mass="23995">MPEGASVLLYGYRYSVYTWIARFILTEKAIDFREIAVDPFSSEPDPRYLKLQPSGRVPTLDHNGFALYETAAITRYCDAVMPGRPLTPTDPKRAARMAQVIAIADHEGYVPLVRQVFAHAVFRPAEGLSADADTVQQGLTTAKTVLSALEAIAAEGLVLDGETFTLADGHLAPMIAYFAQAPAGLTALQDYPSLFAWWEQIKTRPSLVKTDPSLPDQLP</sequence>
<dbReference type="GO" id="GO:0004364">
    <property type="term" value="F:glutathione transferase activity"/>
    <property type="evidence" value="ECO:0007669"/>
    <property type="project" value="UniProtKB-EC"/>
</dbReference>
<dbReference type="InterPro" id="IPR036249">
    <property type="entry name" value="Thioredoxin-like_sf"/>
</dbReference>
<dbReference type="PROSITE" id="PS50404">
    <property type="entry name" value="GST_NTER"/>
    <property type="match status" value="1"/>
</dbReference>
<dbReference type="InterPro" id="IPR010987">
    <property type="entry name" value="Glutathione-S-Trfase_C-like"/>
</dbReference>
<keyword evidence="2 5" id="KW-0808">Transferase</keyword>
<dbReference type="OrthoDB" id="9797500at2"/>
<dbReference type="SFLD" id="SFLDG00358">
    <property type="entry name" value="Main_(cytGST)"/>
    <property type="match status" value="1"/>
</dbReference>
<evidence type="ECO:0000313" key="6">
    <source>
        <dbReference type="Proteomes" id="UP000198926"/>
    </source>
</evidence>
<dbReference type="EMBL" id="FOZM01000001">
    <property type="protein sequence ID" value="SFS15973.1"/>
    <property type="molecule type" value="Genomic_DNA"/>
</dbReference>
<dbReference type="AlphaFoldDB" id="A0A1I6MJW5"/>
<dbReference type="Pfam" id="PF13417">
    <property type="entry name" value="GST_N_3"/>
    <property type="match status" value="1"/>
</dbReference>
<feature type="domain" description="GST C-terminal" evidence="4">
    <location>
        <begin position="90"/>
        <end position="219"/>
    </location>
</feature>
<dbReference type="EC" id="2.5.1.18" evidence="1"/>
<dbReference type="PANTHER" id="PTHR43900">
    <property type="entry name" value="GLUTATHIONE S-TRANSFERASE RHO"/>
    <property type="match status" value="1"/>
</dbReference>
<dbReference type="Gene3D" id="1.20.1050.10">
    <property type="match status" value="1"/>
</dbReference>
<dbReference type="InterPro" id="IPR004045">
    <property type="entry name" value="Glutathione_S-Trfase_N"/>
</dbReference>
<evidence type="ECO:0000259" key="4">
    <source>
        <dbReference type="PROSITE" id="PS50405"/>
    </source>
</evidence>